<evidence type="ECO:0000256" key="1">
    <source>
        <dbReference type="SAM" id="SignalP"/>
    </source>
</evidence>
<dbReference type="InterPro" id="IPR036278">
    <property type="entry name" value="Sialidase_sf"/>
</dbReference>
<evidence type="ECO:0008006" key="4">
    <source>
        <dbReference type="Google" id="ProtNLM"/>
    </source>
</evidence>
<dbReference type="CDD" id="cd15482">
    <property type="entry name" value="Sialidase_non-viral"/>
    <property type="match status" value="1"/>
</dbReference>
<evidence type="ECO:0000313" key="2">
    <source>
        <dbReference type="EMBL" id="CAG8958635.1"/>
    </source>
</evidence>
<accession>A0A9N9L6I3</accession>
<keyword evidence="3" id="KW-1185">Reference proteome</keyword>
<protein>
    <recommendedName>
        <fullName evidence="4">Glycoside hydrolase family 93 protein</fullName>
    </recommendedName>
</protein>
<dbReference type="OrthoDB" id="2130735at2759"/>
<sequence>MQLSVRAVALLLGVTIAAPASYTPASYNTTTPFSTFSQVTIFTPDENYTDPRVLYPRTVELDNGVLLATWENYSPEPPLVYFPIYRSADGGASWEEISRIQDTVNNYGLRYQPMLYRLPIAIGKFKAGTILCAGNSIPTDLSVTKIDVYASEDDGYNWNFVSHVAVGGRAVPDNGVPAIWEPFLLAYEGSIVLYYSDQRDTERYGQKLVHTVSEDLLTWGPDVEDVTYPVYTARPGMTTIIQLPNKQYMMTYEYGGGPTQSSSYQFPVYYRINDSPLAFLDSVGLPIISKDGIQPTGSPTITFSPTGGENGTIIVSSGSNTQVFINRALGDSNAWETVETPEKAAYTRHVRVLESDPTHLLIMGAGVLPPSTTNNVTVSVMEIPQ</sequence>
<dbReference type="SUPFAM" id="SSF50939">
    <property type="entry name" value="Sialidases"/>
    <property type="match status" value="1"/>
</dbReference>
<feature type="signal peptide" evidence="1">
    <location>
        <begin position="1"/>
        <end position="17"/>
    </location>
</feature>
<evidence type="ECO:0000313" key="3">
    <source>
        <dbReference type="Proteomes" id="UP000696280"/>
    </source>
</evidence>
<proteinExistence type="predicted"/>
<dbReference type="Proteomes" id="UP000696280">
    <property type="component" value="Unassembled WGS sequence"/>
</dbReference>
<reference evidence="2" key="1">
    <citation type="submission" date="2021-07" db="EMBL/GenBank/DDBJ databases">
        <authorList>
            <person name="Durling M."/>
        </authorList>
    </citation>
    <scope>NUCLEOTIDE SEQUENCE</scope>
</reference>
<feature type="chain" id="PRO_5040143793" description="Glycoside hydrolase family 93 protein" evidence="1">
    <location>
        <begin position="18"/>
        <end position="385"/>
    </location>
</feature>
<organism evidence="2 3">
    <name type="scientific">Hymenoscyphus fraxineus</name>
    <dbReference type="NCBI Taxonomy" id="746836"/>
    <lineage>
        <taxon>Eukaryota</taxon>
        <taxon>Fungi</taxon>
        <taxon>Dikarya</taxon>
        <taxon>Ascomycota</taxon>
        <taxon>Pezizomycotina</taxon>
        <taxon>Leotiomycetes</taxon>
        <taxon>Helotiales</taxon>
        <taxon>Helotiaceae</taxon>
        <taxon>Hymenoscyphus</taxon>
    </lineage>
</organism>
<dbReference type="AlphaFoldDB" id="A0A9N9L6I3"/>
<name>A0A9N9L6I3_9HELO</name>
<gene>
    <name evidence="2" type="ORF">HYFRA_00009952</name>
</gene>
<dbReference type="PANTHER" id="PTHR38792">
    <property type="entry name" value="BNR/ASP-BOX REPEAT DOMAIN PROTEIN (AFU_ORTHOLOGUE AFUA_7G06430)-RELATED"/>
    <property type="match status" value="1"/>
</dbReference>
<dbReference type="PANTHER" id="PTHR38792:SF3">
    <property type="entry name" value="BNR_ASP-BOX REPEAT DOMAIN PROTEIN (AFU_ORTHOLOGUE AFUA_7G06430)-RELATED"/>
    <property type="match status" value="1"/>
</dbReference>
<dbReference type="EMBL" id="CAJVRL010000083">
    <property type="protein sequence ID" value="CAG8958635.1"/>
    <property type="molecule type" value="Genomic_DNA"/>
</dbReference>
<dbReference type="Gene3D" id="2.120.10.10">
    <property type="match status" value="1"/>
</dbReference>
<comment type="caution">
    <text evidence="2">The sequence shown here is derived from an EMBL/GenBank/DDBJ whole genome shotgun (WGS) entry which is preliminary data.</text>
</comment>
<keyword evidence="1" id="KW-0732">Signal</keyword>